<evidence type="ECO:0008006" key="8">
    <source>
        <dbReference type="Google" id="ProtNLM"/>
    </source>
</evidence>
<evidence type="ECO:0000313" key="7">
    <source>
        <dbReference type="Proteomes" id="UP000008710"/>
    </source>
</evidence>
<evidence type="ECO:0000256" key="5">
    <source>
        <dbReference type="SAM" id="MobiDB-lite"/>
    </source>
</evidence>
<dbReference type="EMBL" id="CP000434">
    <property type="protein sequence ID" value="ABH00944.1"/>
    <property type="molecule type" value="Genomic_DNA"/>
</dbReference>
<reference evidence="7" key="1">
    <citation type="journal article" date="2006" name="Proc. Natl. Acad. Sci. U.S.A.">
        <title>The complete genome of Rhodococcus sp. RHA1 provides insights into a catabolic powerhouse.</title>
        <authorList>
            <person name="McLeod M.P."/>
            <person name="Warren R.L."/>
            <person name="Hsiao W.W.L."/>
            <person name="Araki N."/>
            <person name="Myhre M."/>
            <person name="Fernandes C."/>
            <person name="Miyazawa D."/>
            <person name="Wong W."/>
            <person name="Lillquist A.L."/>
            <person name="Wang D."/>
            <person name="Dosanjh M."/>
            <person name="Hara H."/>
            <person name="Petrescu A."/>
            <person name="Morin R.D."/>
            <person name="Yang G."/>
            <person name="Stott J.M."/>
            <person name="Schein J.E."/>
            <person name="Shin H."/>
            <person name="Smailus D."/>
            <person name="Siddiqui A.S."/>
            <person name="Marra M.A."/>
            <person name="Jones S.J.M."/>
            <person name="Holt R."/>
            <person name="Brinkman F.S.L."/>
            <person name="Miyauchi K."/>
            <person name="Fukuda M."/>
            <person name="Davies J.E."/>
            <person name="Mohn W.W."/>
            <person name="Eltis L.D."/>
        </authorList>
    </citation>
    <scope>NUCLEOTIDE SEQUENCE [LARGE SCALE GENOMIC DNA]</scope>
    <source>
        <strain evidence="7">RHA1</strain>
    </source>
</reference>
<organism evidence="6 7">
    <name type="scientific">Rhodococcus jostii (strain RHA1)</name>
    <dbReference type="NCBI Taxonomy" id="101510"/>
    <lineage>
        <taxon>Bacteria</taxon>
        <taxon>Bacillati</taxon>
        <taxon>Actinomycetota</taxon>
        <taxon>Actinomycetes</taxon>
        <taxon>Mycobacteriales</taxon>
        <taxon>Nocardiaceae</taxon>
        <taxon>Rhodococcus</taxon>
    </lineage>
</organism>
<dbReference type="SMART" id="SM01110">
    <property type="entry name" value="Cutinase"/>
    <property type="match status" value="1"/>
</dbReference>
<keyword evidence="4" id="KW-1015">Disulfide bond</keyword>
<dbReference type="Gene3D" id="3.40.50.1820">
    <property type="entry name" value="alpha/beta hydrolase"/>
    <property type="match status" value="1"/>
</dbReference>
<evidence type="ECO:0000256" key="2">
    <source>
        <dbReference type="ARBA" id="ARBA00022487"/>
    </source>
</evidence>
<dbReference type="eggNOG" id="ENOG50306RM">
    <property type="taxonomic scope" value="Bacteria"/>
</dbReference>
<keyword evidence="2" id="KW-0719">Serine esterase</keyword>
<dbReference type="InterPro" id="IPR000675">
    <property type="entry name" value="Cutinase/axe"/>
</dbReference>
<dbReference type="HOGENOM" id="CLU_026566_0_0_11"/>
<dbReference type="KEGG" id="rha:RHA1_ro11297"/>
<dbReference type="Proteomes" id="UP000008710">
    <property type="component" value="Plasmid pRHL3"/>
</dbReference>
<dbReference type="SUPFAM" id="SSF53474">
    <property type="entry name" value="alpha/beta-Hydrolases"/>
    <property type="match status" value="1"/>
</dbReference>
<dbReference type="AlphaFoldDB" id="Q0RUU2"/>
<feature type="region of interest" description="Disordered" evidence="5">
    <location>
        <begin position="182"/>
        <end position="202"/>
    </location>
</feature>
<evidence type="ECO:0000256" key="1">
    <source>
        <dbReference type="ARBA" id="ARBA00007534"/>
    </source>
</evidence>
<dbReference type="PANTHER" id="PTHR33630">
    <property type="entry name" value="CUTINASE RV1984C-RELATED-RELATED"/>
    <property type="match status" value="1"/>
</dbReference>
<evidence type="ECO:0000256" key="4">
    <source>
        <dbReference type="ARBA" id="ARBA00023157"/>
    </source>
</evidence>
<name>Q0RUU2_RHOJR</name>
<dbReference type="PANTHER" id="PTHR33630:SF9">
    <property type="entry name" value="CUTINASE 4"/>
    <property type="match status" value="1"/>
</dbReference>
<dbReference type="GO" id="GO:0052689">
    <property type="term" value="F:carboxylic ester hydrolase activity"/>
    <property type="evidence" value="ECO:0007669"/>
    <property type="project" value="UniProtKB-KW"/>
</dbReference>
<proteinExistence type="inferred from homology"/>
<protein>
    <recommendedName>
        <fullName evidence="8">Cutinase</fullName>
    </recommendedName>
</protein>
<accession>Q0RUU2</accession>
<geneLocation type="plasmid" evidence="6 7">
    <name>pRHL3</name>
</geneLocation>
<dbReference type="InterPro" id="IPR029058">
    <property type="entry name" value="AB_hydrolase_fold"/>
</dbReference>
<keyword evidence="6" id="KW-0614">Plasmid</keyword>
<evidence type="ECO:0000256" key="3">
    <source>
        <dbReference type="ARBA" id="ARBA00022801"/>
    </source>
</evidence>
<evidence type="ECO:0000313" key="6">
    <source>
        <dbReference type="EMBL" id="ABH00944.1"/>
    </source>
</evidence>
<dbReference type="Pfam" id="PF01083">
    <property type="entry name" value="Cutinase"/>
    <property type="match status" value="1"/>
</dbReference>
<gene>
    <name evidence="6" type="ordered locus">RHA1_ro11297</name>
</gene>
<dbReference type="ESTHER" id="rhosr-q0ruu2">
    <property type="family name" value="Cutinase"/>
</dbReference>
<keyword evidence="3" id="KW-0378">Hydrolase</keyword>
<sequence>MSVPVIEVPMPARRSRTRRTVALIATATVAGGGVALTAPAIVNAAPMNCATAFNLFIPGTWETNEHADPNRPVGMLAPIAEAIKAKNGARAQVYTLPYMARAFDNGHTYADSKANAVSKATAVLKNYTDKCPDAKITITGYSQGSDAAGDLASAIGNDQGPVDADRVLGVALLADPGAGTKGAATVGPKTSGQGIAGPREQGMGKLSGRVASICDPKDLYCSIQKGANPFLGSLGSILSKTTGAADGGDGNAAVATALTSDFTGADLPGLGSNLDALGKQLRDTGGSVDVNQIADTATALSKTLSPLAELLQSGAANSAATGNLAAALAGTPENAAAQVLTTASHADLTGALDSVATIANTAAKLSTSGTTTLSSTDPQISQLSTTAASLGSQIAPVATTPADALSTASSVLSVLKPTVVVEQALNVVTGITALDIPKILHSLIVLPQKIAAGDVRGARDAARELNVQFAPLVKMAAAADLKWVSQILSIIPDPTGYTQIAALVTSILGNVDVIKLANIAGQAQEIAWAAADKLFPPPGVLPDPLGAAAQTAALIPLGLELASVAANMLTGKASKTDPALLGKQANPVGNAITTQAQTLDLAGLAGSVSTMARSQGAEDLAAVVGEGLNAASFFASGAHQSYQTLVVDNAGRNAIQWVSDWLNLQITRAV</sequence>
<comment type="similarity">
    <text evidence="1">Belongs to the cutinase family.</text>
</comment>